<gene>
    <name evidence="4" type="ORF">AVDCRST_MAG78-1091</name>
</gene>
<keyword evidence="1" id="KW-0159">Chromosome partition</keyword>
<evidence type="ECO:0000256" key="2">
    <source>
        <dbReference type="ARBA" id="ARBA00044777"/>
    </source>
</evidence>
<dbReference type="InterPro" id="IPR006909">
    <property type="entry name" value="Rad21/Rec8_C_eu"/>
</dbReference>
<dbReference type="GO" id="GO:0007059">
    <property type="term" value="P:chromosome segregation"/>
    <property type="evidence" value="ECO:0007669"/>
    <property type="project" value="UniProtKB-KW"/>
</dbReference>
<evidence type="ECO:0000259" key="3">
    <source>
        <dbReference type="Pfam" id="PF04824"/>
    </source>
</evidence>
<dbReference type="InterPro" id="IPR023093">
    <property type="entry name" value="ScpA-like_C"/>
</dbReference>
<dbReference type="PANTHER" id="PTHR33969">
    <property type="entry name" value="SEGREGATION AND CONDENSATION PROTEIN A"/>
    <property type="match status" value="1"/>
</dbReference>
<dbReference type="Gene3D" id="1.10.10.580">
    <property type="entry name" value="Structural maintenance of chromosome 1. Chain E"/>
    <property type="match status" value="1"/>
</dbReference>
<dbReference type="Gene3D" id="6.10.250.2410">
    <property type="match status" value="1"/>
</dbReference>
<protein>
    <recommendedName>
        <fullName evidence="2">Segregation and condensation protein A</fullName>
    </recommendedName>
</protein>
<dbReference type="EMBL" id="CADCVB010000083">
    <property type="protein sequence ID" value="CAA9421770.1"/>
    <property type="molecule type" value="Genomic_DNA"/>
</dbReference>
<dbReference type="Pfam" id="PF04824">
    <property type="entry name" value="Rad21_Rec8"/>
    <property type="match status" value="1"/>
</dbReference>
<organism evidence="4">
    <name type="scientific">uncultured Rubrobacteraceae bacterium</name>
    <dbReference type="NCBI Taxonomy" id="349277"/>
    <lineage>
        <taxon>Bacteria</taxon>
        <taxon>Bacillati</taxon>
        <taxon>Actinomycetota</taxon>
        <taxon>Rubrobacteria</taxon>
        <taxon>Rubrobacterales</taxon>
        <taxon>Rubrobacteraceae</taxon>
        <taxon>environmental samples</taxon>
    </lineage>
</organism>
<evidence type="ECO:0000256" key="1">
    <source>
        <dbReference type="ARBA" id="ARBA00022829"/>
    </source>
</evidence>
<reference evidence="4" key="1">
    <citation type="submission" date="2020-02" db="EMBL/GenBank/DDBJ databases">
        <authorList>
            <person name="Meier V. D."/>
        </authorList>
    </citation>
    <scope>NUCLEOTIDE SEQUENCE</scope>
    <source>
        <strain evidence="4">AVDCRST_MAG78</strain>
    </source>
</reference>
<proteinExistence type="predicted"/>
<dbReference type="PANTHER" id="PTHR33969:SF2">
    <property type="entry name" value="SEGREGATION AND CONDENSATION PROTEIN A"/>
    <property type="match status" value="1"/>
</dbReference>
<sequence length="245" mass="26645">MSAERSGGRALAAFTVELDVYSGPYEGLLALILKDELEIFEVPLRELVTLYRDTNPPCPPGESPDALERDTDFVDSATSLVLLKGRALVPMAEAEGEETEEGPAPQDLEESLVTYLKIRRGAEALAERFAKHAGLYPSGHALSPRPGHLRLSKERLANAARRAFTRTAEPKVSHLGPITVTVQELVALIRTSLVRGPLSFEELVRDMDRLRSAVAFSAALSLAAEGRLTLTQPQPFGPLTLEPPQ</sequence>
<dbReference type="InterPro" id="IPR003768">
    <property type="entry name" value="ScpA"/>
</dbReference>
<evidence type="ECO:0000313" key="4">
    <source>
        <dbReference type="EMBL" id="CAA9421770.1"/>
    </source>
</evidence>
<feature type="domain" description="Rad21/Rec8-like protein C-terminal eukaryotic" evidence="3">
    <location>
        <begin position="197"/>
        <end position="243"/>
    </location>
</feature>
<accession>A0A6J4PU11</accession>
<name>A0A6J4PU11_9ACTN</name>
<dbReference type="AlphaFoldDB" id="A0A6J4PU11"/>